<dbReference type="GO" id="GO:0008188">
    <property type="term" value="F:neuropeptide receptor activity"/>
    <property type="evidence" value="ECO:0007669"/>
    <property type="project" value="TreeGrafter"/>
</dbReference>
<feature type="transmembrane region" description="Helical" evidence="11">
    <location>
        <begin position="318"/>
        <end position="340"/>
    </location>
</feature>
<dbReference type="SUPFAM" id="SSF81321">
    <property type="entry name" value="Family A G protein-coupled receptor-like"/>
    <property type="match status" value="1"/>
</dbReference>
<keyword evidence="3 11" id="KW-1133">Transmembrane helix</keyword>
<feature type="transmembrane region" description="Helical" evidence="11">
    <location>
        <begin position="143"/>
        <end position="164"/>
    </location>
</feature>
<comment type="subcellular location">
    <subcellularLocation>
        <location evidence="1">Membrane</location>
        <topology evidence="1">Multi-pass membrane protein</topology>
    </subcellularLocation>
</comment>
<evidence type="ECO:0000256" key="8">
    <source>
        <dbReference type="ARBA" id="ARBA00023180"/>
    </source>
</evidence>
<proteinExistence type="inferred from homology"/>
<evidence type="ECO:0000256" key="6">
    <source>
        <dbReference type="ARBA" id="ARBA00023157"/>
    </source>
</evidence>
<keyword evidence="2 10" id="KW-0812">Transmembrane</keyword>
<keyword evidence="9 10" id="KW-0807">Transducer</keyword>
<dbReference type="FunFam" id="1.20.1070.10:FF:000912">
    <property type="entry name" value="Uncharacterized protein"/>
    <property type="match status" value="1"/>
</dbReference>
<feature type="transmembrane region" description="Helical" evidence="11">
    <location>
        <begin position="227"/>
        <end position="248"/>
    </location>
</feature>
<keyword evidence="13" id="KW-1185">Reference proteome</keyword>
<dbReference type="GeneID" id="109484987"/>
<evidence type="ECO:0000256" key="9">
    <source>
        <dbReference type="ARBA" id="ARBA00023224"/>
    </source>
</evidence>
<feature type="transmembrane region" description="Helical" evidence="11">
    <location>
        <begin position="64"/>
        <end position="86"/>
    </location>
</feature>
<dbReference type="PRINTS" id="PR00237">
    <property type="entry name" value="GPCRRHODOPSN"/>
</dbReference>
<evidence type="ECO:0000256" key="3">
    <source>
        <dbReference type="ARBA" id="ARBA00022989"/>
    </source>
</evidence>
<dbReference type="PANTHER" id="PTHR24238">
    <property type="entry name" value="G-PROTEIN COUPLED RECEPTOR"/>
    <property type="match status" value="1"/>
</dbReference>
<evidence type="ECO:0000256" key="2">
    <source>
        <dbReference type="ARBA" id="ARBA00022692"/>
    </source>
</evidence>
<reference evidence="14" key="1">
    <citation type="submission" date="2025-08" db="UniProtKB">
        <authorList>
            <consortium name="RefSeq"/>
        </authorList>
    </citation>
    <scope>IDENTIFICATION</scope>
    <source>
        <tissue evidence="14">Gonad</tissue>
    </source>
</reference>
<name>A0A6P4ZRU7_BRABE</name>
<feature type="transmembrane region" description="Helical" evidence="11">
    <location>
        <begin position="176"/>
        <end position="198"/>
    </location>
</feature>
<evidence type="ECO:0000256" key="7">
    <source>
        <dbReference type="ARBA" id="ARBA00023170"/>
    </source>
</evidence>
<dbReference type="OrthoDB" id="10053194at2759"/>
<dbReference type="KEGG" id="bbel:109484987"/>
<accession>A0A6P4ZRU7</accession>
<organism evidence="13 14">
    <name type="scientific">Branchiostoma belcheri</name>
    <name type="common">Amphioxus</name>
    <dbReference type="NCBI Taxonomy" id="7741"/>
    <lineage>
        <taxon>Eukaryota</taxon>
        <taxon>Metazoa</taxon>
        <taxon>Chordata</taxon>
        <taxon>Cephalochordata</taxon>
        <taxon>Leptocardii</taxon>
        <taxon>Amphioxiformes</taxon>
        <taxon>Branchiostomatidae</taxon>
        <taxon>Branchiostoma</taxon>
    </lineage>
</organism>
<evidence type="ECO:0000256" key="10">
    <source>
        <dbReference type="RuleBase" id="RU000688"/>
    </source>
</evidence>
<protein>
    <submittedName>
        <fullName evidence="14">Prokineticin receptor 2-like</fullName>
    </submittedName>
</protein>
<dbReference type="AlphaFoldDB" id="A0A6P4ZRU7"/>
<evidence type="ECO:0000256" key="11">
    <source>
        <dbReference type="SAM" id="Phobius"/>
    </source>
</evidence>
<dbReference type="GO" id="GO:0005886">
    <property type="term" value="C:plasma membrane"/>
    <property type="evidence" value="ECO:0007669"/>
    <property type="project" value="TreeGrafter"/>
</dbReference>
<dbReference type="RefSeq" id="XP_019643920.1">
    <property type="nucleotide sequence ID" value="XM_019788361.1"/>
</dbReference>
<dbReference type="PROSITE" id="PS50262">
    <property type="entry name" value="G_PROTEIN_RECEP_F1_2"/>
    <property type="match status" value="1"/>
</dbReference>
<dbReference type="InterPro" id="IPR000276">
    <property type="entry name" value="GPCR_Rhodpsn"/>
</dbReference>
<keyword evidence="5 11" id="KW-0472">Membrane</keyword>
<feature type="transmembrane region" description="Helical" evidence="11">
    <location>
        <begin position="278"/>
        <end position="298"/>
    </location>
</feature>
<feature type="transmembrane region" description="Helical" evidence="11">
    <location>
        <begin position="98"/>
        <end position="123"/>
    </location>
</feature>
<dbReference type="PROSITE" id="PS00237">
    <property type="entry name" value="G_PROTEIN_RECEP_F1_1"/>
    <property type="match status" value="1"/>
</dbReference>
<comment type="similarity">
    <text evidence="10">Belongs to the G-protein coupled receptor 1 family.</text>
</comment>
<dbReference type="Pfam" id="PF00001">
    <property type="entry name" value="7tm_1"/>
    <property type="match status" value="1"/>
</dbReference>
<evidence type="ECO:0000256" key="5">
    <source>
        <dbReference type="ARBA" id="ARBA00023136"/>
    </source>
</evidence>
<dbReference type="Gene3D" id="1.20.1070.10">
    <property type="entry name" value="Rhodopsin 7-helix transmembrane proteins"/>
    <property type="match status" value="1"/>
</dbReference>
<dbReference type="InterPro" id="IPR017452">
    <property type="entry name" value="GPCR_Rhodpsn_7TM"/>
</dbReference>
<evidence type="ECO:0000259" key="12">
    <source>
        <dbReference type="PROSITE" id="PS50262"/>
    </source>
</evidence>
<keyword evidence="8" id="KW-0325">Glycoprotein</keyword>
<keyword evidence="4 10" id="KW-0297">G-protein coupled receptor</keyword>
<evidence type="ECO:0000313" key="13">
    <source>
        <dbReference type="Proteomes" id="UP000515135"/>
    </source>
</evidence>
<sequence length="400" mass="45816">MALNSSVYLSYLSNLTDYSYDYSEDIHNDYLSFIKDTNRTFEVDFVNDTLPPEGKDIPARVTLAFVYFLILLVCGVGNALLLLVLYKYQQTRGSTNLLIANLALSDLIVAVLCIPFNMDYFVFKMRGWTHGSFMCATVNYVRMVSLYVSTNALLVITVERYIVIVHEIQRRISRKGVCMVSGLVWLVSMVIAVPSAMYSRVVSYDHRDGAICGQIWPVSLESTSQGYYVFVVVVQFVLPVCIMCFCYFRVIWKVWRRRFPGQISRAQRRTHRRSKVKTMRLVIMLLTFILCWGPYYAYTIIRDFFPALSLQMNKTVTVFYVVEAVAMVNSVINTCVYVAFNDNILKYIRKMLPFGTGVQTSIVSESTLPRGSRTARNRQTVVSSRRGTVVTVKRARTQTP</sequence>
<keyword evidence="7 10" id="KW-0675">Receptor</keyword>
<dbReference type="PANTHER" id="PTHR24238:SF74">
    <property type="entry name" value="PROKINETICIN RECEPTOR 2"/>
    <property type="match status" value="1"/>
</dbReference>
<evidence type="ECO:0000256" key="4">
    <source>
        <dbReference type="ARBA" id="ARBA00023040"/>
    </source>
</evidence>
<feature type="domain" description="G-protein coupled receptors family 1 profile" evidence="12">
    <location>
        <begin position="77"/>
        <end position="337"/>
    </location>
</feature>
<gene>
    <name evidence="14" type="primary">LOC109484987</name>
</gene>
<evidence type="ECO:0000256" key="1">
    <source>
        <dbReference type="ARBA" id="ARBA00004141"/>
    </source>
</evidence>
<dbReference type="Proteomes" id="UP000515135">
    <property type="component" value="Unplaced"/>
</dbReference>
<evidence type="ECO:0000313" key="14">
    <source>
        <dbReference type="RefSeq" id="XP_019643920.1"/>
    </source>
</evidence>
<keyword evidence="6" id="KW-1015">Disulfide bond</keyword>